<accession>A0A5B7HEH4</accession>
<name>A0A5B7HEH4_PORTR</name>
<evidence type="ECO:0000256" key="1">
    <source>
        <dbReference type="SAM" id="MobiDB-lite"/>
    </source>
</evidence>
<reference evidence="2 3" key="1">
    <citation type="submission" date="2019-05" db="EMBL/GenBank/DDBJ databases">
        <title>Another draft genome of Portunus trituberculatus and its Hox gene families provides insights of decapod evolution.</title>
        <authorList>
            <person name="Jeong J.-H."/>
            <person name="Song I."/>
            <person name="Kim S."/>
            <person name="Choi T."/>
            <person name="Kim D."/>
            <person name="Ryu S."/>
            <person name="Kim W."/>
        </authorList>
    </citation>
    <scope>NUCLEOTIDE SEQUENCE [LARGE SCALE GENOMIC DNA]</scope>
    <source>
        <tissue evidence="2">Muscle</tissue>
    </source>
</reference>
<proteinExistence type="predicted"/>
<gene>
    <name evidence="2" type="ORF">E2C01_062606</name>
</gene>
<dbReference type="AlphaFoldDB" id="A0A5B7HEH4"/>
<feature type="compositionally biased region" description="Pro residues" evidence="1">
    <location>
        <begin position="95"/>
        <end position="106"/>
    </location>
</feature>
<organism evidence="2 3">
    <name type="scientific">Portunus trituberculatus</name>
    <name type="common">Swimming crab</name>
    <name type="synonym">Neptunus trituberculatus</name>
    <dbReference type="NCBI Taxonomy" id="210409"/>
    <lineage>
        <taxon>Eukaryota</taxon>
        <taxon>Metazoa</taxon>
        <taxon>Ecdysozoa</taxon>
        <taxon>Arthropoda</taxon>
        <taxon>Crustacea</taxon>
        <taxon>Multicrustacea</taxon>
        <taxon>Malacostraca</taxon>
        <taxon>Eumalacostraca</taxon>
        <taxon>Eucarida</taxon>
        <taxon>Decapoda</taxon>
        <taxon>Pleocyemata</taxon>
        <taxon>Brachyura</taxon>
        <taxon>Eubrachyura</taxon>
        <taxon>Portunoidea</taxon>
        <taxon>Portunidae</taxon>
        <taxon>Portuninae</taxon>
        <taxon>Portunus</taxon>
    </lineage>
</organism>
<dbReference type="Proteomes" id="UP000324222">
    <property type="component" value="Unassembled WGS sequence"/>
</dbReference>
<evidence type="ECO:0000313" key="3">
    <source>
        <dbReference type="Proteomes" id="UP000324222"/>
    </source>
</evidence>
<dbReference type="EMBL" id="VSRR010027792">
    <property type="protein sequence ID" value="MPC68406.1"/>
    <property type="molecule type" value="Genomic_DNA"/>
</dbReference>
<sequence>MEGQCVPGIQCRSGSWSGWCPGLPAGCAIPPAQPWGGLGGGVAPTGGRHAFVLVAIIVVINKCKPQRPQSSGHTSAKLFPPGRSGYLRPRLARAGPPPPPPPGHAW</sequence>
<protein>
    <submittedName>
        <fullName evidence="2">Uncharacterized protein</fullName>
    </submittedName>
</protein>
<comment type="caution">
    <text evidence="2">The sequence shown here is derived from an EMBL/GenBank/DDBJ whole genome shotgun (WGS) entry which is preliminary data.</text>
</comment>
<evidence type="ECO:0000313" key="2">
    <source>
        <dbReference type="EMBL" id="MPC68406.1"/>
    </source>
</evidence>
<feature type="region of interest" description="Disordered" evidence="1">
    <location>
        <begin position="65"/>
        <end position="106"/>
    </location>
</feature>
<keyword evidence="3" id="KW-1185">Reference proteome</keyword>